<organism evidence="1 2">
    <name type="scientific">Hymenobacter mucosus</name>
    <dbReference type="NCBI Taxonomy" id="1411120"/>
    <lineage>
        <taxon>Bacteria</taxon>
        <taxon>Pseudomonadati</taxon>
        <taxon>Bacteroidota</taxon>
        <taxon>Cytophagia</taxon>
        <taxon>Cytophagales</taxon>
        <taxon>Hymenobacteraceae</taxon>
        <taxon>Hymenobacter</taxon>
    </lineage>
</organism>
<proteinExistence type="predicted"/>
<dbReference type="SUPFAM" id="SSF50956">
    <property type="entry name" value="Thermostable phytase (3-phytase)"/>
    <property type="match status" value="1"/>
</dbReference>
<sequence>MPAGNLYQLTRLVAWSTFTFLPMLFLLRDKLFPILVFLQSVICGCSPDQGRGEFALVADQYEITTTGKLQRKQVAESSGLEIADAEGDLWTHADGGNTARLYKITPQGDRLHTVDLAPLMNVDWEDLAQDDEKRLYIGDFGNNQNKRRNLAIYRLAGPDYSQVDTISFTYPDQHDFPPKKPYRNFDCEAFYYYQDSLYLFTKNRGEGHWVKQYVLPAQPGNYTARLADSLQINTWITAADISPDGRRVALLGYGHVYLFERLPGRRLFDGLKQCLPVPTSGQAEALVFINNQDFIFSNEKGKLFRAKRK</sequence>
<reference evidence="2" key="1">
    <citation type="submission" date="2017-06" db="EMBL/GenBank/DDBJ databases">
        <authorList>
            <person name="Varghese N."/>
            <person name="Submissions S."/>
        </authorList>
    </citation>
    <scope>NUCLEOTIDE SEQUENCE [LARGE SCALE GENOMIC DNA]</scope>
    <source>
        <strain evidence="2">DSM 28041</strain>
    </source>
</reference>
<accession>A0A238W9I4</accession>
<evidence type="ECO:0008006" key="3">
    <source>
        <dbReference type="Google" id="ProtNLM"/>
    </source>
</evidence>
<gene>
    <name evidence="1" type="ORF">SAMN06269173_102343</name>
</gene>
<dbReference type="Proteomes" id="UP000198310">
    <property type="component" value="Unassembled WGS sequence"/>
</dbReference>
<name>A0A238W9I4_9BACT</name>
<evidence type="ECO:0000313" key="2">
    <source>
        <dbReference type="Proteomes" id="UP000198310"/>
    </source>
</evidence>
<keyword evidence="2" id="KW-1185">Reference proteome</keyword>
<dbReference type="AlphaFoldDB" id="A0A238W9I4"/>
<evidence type="ECO:0000313" key="1">
    <source>
        <dbReference type="EMBL" id="SNR42944.1"/>
    </source>
</evidence>
<dbReference type="EMBL" id="FZNS01000002">
    <property type="protein sequence ID" value="SNR42944.1"/>
    <property type="molecule type" value="Genomic_DNA"/>
</dbReference>
<protein>
    <recommendedName>
        <fullName evidence="3">WD40-like Beta Propeller Repeat</fullName>
    </recommendedName>
</protein>